<dbReference type="AlphaFoldDB" id="A0A3B0JN72"/>
<evidence type="ECO:0000313" key="3">
    <source>
        <dbReference type="Proteomes" id="UP000268350"/>
    </source>
</evidence>
<feature type="compositionally biased region" description="Low complexity" evidence="1">
    <location>
        <begin position="38"/>
        <end position="48"/>
    </location>
</feature>
<feature type="region of interest" description="Disordered" evidence="1">
    <location>
        <begin position="1"/>
        <end position="60"/>
    </location>
</feature>
<accession>A0A3B0JN72</accession>
<feature type="compositionally biased region" description="Polar residues" evidence="1">
    <location>
        <begin position="23"/>
        <end position="37"/>
    </location>
</feature>
<sequence>LTDDRLSQPEQPPQQSWWRSSEANQNPWQRPHSSGADSSSYNNNNSSNKVVHPATGSSCDIANCGKILWIHRRGYDYSGPAPMVPPHPHQPSNGGTGVGGGEVSYHMVGLPHTPLPDQR</sequence>
<keyword evidence="3" id="KW-1185">Reference proteome</keyword>
<feature type="region of interest" description="Disordered" evidence="1">
    <location>
        <begin position="81"/>
        <end position="119"/>
    </location>
</feature>
<dbReference type="EMBL" id="OUUW01000001">
    <property type="protein sequence ID" value="SPP74091.1"/>
    <property type="molecule type" value="Genomic_DNA"/>
</dbReference>
<protein>
    <submittedName>
        <fullName evidence="2">Uncharacterized protein</fullName>
    </submittedName>
</protein>
<reference evidence="3" key="1">
    <citation type="submission" date="2018-01" db="EMBL/GenBank/DDBJ databases">
        <authorList>
            <person name="Alioto T."/>
            <person name="Alioto T."/>
        </authorList>
    </citation>
    <scope>NUCLEOTIDE SEQUENCE [LARGE SCALE GENOMIC DNA]</scope>
</reference>
<feature type="compositionally biased region" description="Low complexity" evidence="1">
    <location>
        <begin position="13"/>
        <end position="22"/>
    </location>
</feature>
<name>A0A3B0JN72_DROGU</name>
<feature type="non-terminal residue" evidence="2">
    <location>
        <position position="119"/>
    </location>
</feature>
<organism evidence="2 3">
    <name type="scientific">Drosophila guanche</name>
    <name type="common">Fruit fly</name>
    <dbReference type="NCBI Taxonomy" id="7266"/>
    <lineage>
        <taxon>Eukaryota</taxon>
        <taxon>Metazoa</taxon>
        <taxon>Ecdysozoa</taxon>
        <taxon>Arthropoda</taxon>
        <taxon>Hexapoda</taxon>
        <taxon>Insecta</taxon>
        <taxon>Pterygota</taxon>
        <taxon>Neoptera</taxon>
        <taxon>Endopterygota</taxon>
        <taxon>Diptera</taxon>
        <taxon>Brachycera</taxon>
        <taxon>Muscomorpha</taxon>
        <taxon>Ephydroidea</taxon>
        <taxon>Drosophilidae</taxon>
        <taxon>Drosophila</taxon>
        <taxon>Sophophora</taxon>
    </lineage>
</organism>
<proteinExistence type="predicted"/>
<gene>
    <name evidence="2" type="ORF">DGUA_6G001671</name>
</gene>
<feature type="non-terminal residue" evidence="2">
    <location>
        <position position="1"/>
    </location>
</feature>
<evidence type="ECO:0000256" key="1">
    <source>
        <dbReference type="SAM" id="MobiDB-lite"/>
    </source>
</evidence>
<dbReference type="Proteomes" id="UP000268350">
    <property type="component" value="Unassembled WGS sequence"/>
</dbReference>
<evidence type="ECO:0000313" key="2">
    <source>
        <dbReference type="EMBL" id="SPP74091.1"/>
    </source>
</evidence>